<dbReference type="Proteomes" id="UP000290365">
    <property type="component" value="Chromosome"/>
</dbReference>
<dbReference type="AlphaFoldDB" id="A0A4P6K4B5"/>
<dbReference type="Gene3D" id="1.20.1250.20">
    <property type="entry name" value="MFS general substrate transporter like domains"/>
    <property type="match status" value="1"/>
</dbReference>
<accession>A0A4P6K4B5</accession>
<dbReference type="RefSeq" id="WP_129894215.1">
    <property type="nucleotide sequence ID" value="NZ_CP035758.1"/>
</dbReference>
<feature type="transmembrane region" description="Helical" evidence="7">
    <location>
        <begin position="45"/>
        <end position="64"/>
    </location>
</feature>
<keyword evidence="10" id="KW-1185">Reference proteome</keyword>
<dbReference type="InterPro" id="IPR004638">
    <property type="entry name" value="EmrB-like"/>
</dbReference>
<keyword evidence="3" id="KW-1003">Cell membrane</keyword>
<dbReference type="Gene3D" id="1.20.1720.10">
    <property type="entry name" value="Multidrug resistance protein D"/>
    <property type="match status" value="1"/>
</dbReference>
<dbReference type="PROSITE" id="PS50850">
    <property type="entry name" value="MFS"/>
    <property type="match status" value="1"/>
</dbReference>
<dbReference type="OrthoDB" id="102502at2"/>
<feature type="transmembrane region" description="Helical" evidence="7">
    <location>
        <begin position="395"/>
        <end position="417"/>
    </location>
</feature>
<dbReference type="InterPro" id="IPR020846">
    <property type="entry name" value="MFS_dom"/>
</dbReference>
<evidence type="ECO:0000256" key="2">
    <source>
        <dbReference type="ARBA" id="ARBA00022448"/>
    </source>
</evidence>
<evidence type="ECO:0000256" key="3">
    <source>
        <dbReference type="ARBA" id="ARBA00022475"/>
    </source>
</evidence>
<evidence type="ECO:0000256" key="4">
    <source>
        <dbReference type="ARBA" id="ARBA00022692"/>
    </source>
</evidence>
<reference evidence="9 10" key="1">
    <citation type="submission" date="2019-01" db="EMBL/GenBank/DDBJ databases">
        <title>Ktedonosporobacter rubrisoli SCAWS-G2.</title>
        <authorList>
            <person name="Huang Y."/>
            <person name="Yan B."/>
        </authorList>
    </citation>
    <scope>NUCLEOTIDE SEQUENCE [LARGE SCALE GENOMIC DNA]</scope>
    <source>
        <strain evidence="9 10">SCAWS-G2</strain>
    </source>
</reference>
<evidence type="ECO:0000256" key="7">
    <source>
        <dbReference type="SAM" id="Phobius"/>
    </source>
</evidence>
<dbReference type="EMBL" id="CP035758">
    <property type="protein sequence ID" value="QBD83148.1"/>
    <property type="molecule type" value="Genomic_DNA"/>
</dbReference>
<dbReference type="GO" id="GO:0005886">
    <property type="term" value="C:plasma membrane"/>
    <property type="evidence" value="ECO:0007669"/>
    <property type="project" value="UniProtKB-SubCell"/>
</dbReference>
<dbReference type="PANTHER" id="PTHR42718">
    <property type="entry name" value="MAJOR FACILITATOR SUPERFAMILY MULTIDRUG TRANSPORTER MFSC"/>
    <property type="match status" value="1"/>
</dbReference>
<proteinExistence type="predicted"/>
<dbReference type="InterPro" id="IPR036259">
    <property type="entry name" value="MFS_trans_sf"/>
</dbReference>
<keyword evidence="2" id="KW-0813">Transport</keyword>
<feature type="transmembrane region" description="Helical" evidence="7">
    <location>
        <begin position="356"/>
        <end position="374"/>
    </location>
</feature>
<protein>
    <submittedName>
        <fullName evidence="9">DHA2 family efflux MFS transporter permease subunit</fullName>
    </submittedName>
</protein>
<feature type="transmembrane region" description="Helical" evidence="7">
    <location>
        <begin position="266"/>
        <end position="291"/>
    </location>
</feature>
<evidence type="ECO:0000313" key="10">
    <source>
        <dbReference type="Proteomes" id="UP000290365"/>
    </source>
</evidence>
<dbReference type="SUPFAM" id="SSF103473">
    <property type="entry name" value="MFS general substrate transporter"/>
    <property type="match status" value="1"/>
</dbReference>
<dbReference type="CDD" id="cd17321">
    <property type="entry name" value="MFS_MMR_MDR_like"/>
    <property type="match status" value="1"/>
</dbReference>
<dbReference type="InterPro" id="IPR011701">
    <property type="entry name" value="MFS"/>
</dbReference>
<feature type="domain" description="Major facilitator superfamily (MFS) profile" evidence="8">
    <location>
        <begin position="10"/>
        <end position="474"/>
    </location>
</feature>
<feature type="transmembrane region" description="Helical" evidence="7">
    <location>
        <begin position="330"/>
        <end position="350"/>
    </location>
</feature>
<keyword evidence="5 7" id="KW-1133">Transmembrane helix</keyword>
<dbReference type="KEGG" id="kbs:EPA93_47185"/>
<feature type="transmembrane region" description="Helical" evidence="7">
    <location>
        <begin position="101"/>
        <end position="122"/>
    </location>
</feature>
<gene>
    <name evidence="9" type="ORF">EPA93_47185</name>
</gene>
<dbReference type="NCBIfam" id="TIGR00711">
    <property type="entry name" value="efflux_EmrB"/>
    <property type="match status" value="1"/>
</dbReference>
<comment type="subcellular location">
    <subcellularLocation>
        <location evidence="1">Cell membrane</location>
        <topology evidence="1">Multi-pass membrane protein</topology>
    </subcellularLocation>
</comment>
<organism evidence="9 10">
    <name type="scientific">Ktedonosporobacter rubrisoli</name>
    <dbReference type="NCBI Taxonomy" id="2509675"/>
    <lineage>
        <taxon>Bacteria</taxon>
        <taxon>Bacillati</taxon>
        <taxon>Chloroflexota</taxon>
        <taxon>Ktedonobacteria</taxon>
        <taxon>Ktedonobacterales</taxon>
        <taxon>Ktedonosporobacteraceae</taxon>
        <taxon>Ktedonosporobacter</taxon>
    </lineage>
</organism>
<feature type="transmembrane region" description="Helical" evidence="7">
    <location>
        <begin position="297"/>
        <end position="318"/>
    </location>
</feature>
<keyword evidence="6 7" id="KW-0472">Membrane</keyword>
<evidence type="ECO:0000256" key="6">
    <source>
        <dbReference type="ARBA" id="ARBA00023136"/>
    </source>
</evidence>
<feature type="transmembrane region" description="Helical" evidence="7">
    <location>
        <begin position="164"/>
        <end position="184"/>
    </location>
</feature>
<dbReference type="Pfam" id="PF07690">
    <property type="entry name" value="MFS_1"/>
    <property type="match status" value="1"/>
</dbReference>
<dbReference type="PANTHER" id="PTHR42718:SF46">
    <property type="entry name" value="BLR6921 PROTEIN"/>
    <property type="match status" value="1"/>
</dbReference>
<name>A0A4P6K4B5_KTERU</name>
<feature type="transmembrane region" description="Helical" evidence="7">
    <location>
        <begin position="76"/>
        <end position="95"/>
    </location>
</feature>
<dbReference type="FunFam" id="1.20.1720.10:FF:000021">
    <property type="entry name" value="Drug resistance transporter, EmrB/QacA subfamily"/>
    <property type="match status" value="1"/>
</dbReference>
<feature type="transmembrane region" description="Helical" evidence="7">
    <location>
        <begin position="196"/>
        <end position="217"/>
    </location>
</feature>
<feature type="transmembrane region" description="Helical" evidence="7">
    <location>
        <begin position="223"/>
        <end position="245"/>
    </location>
</feature>
<feature type="transmembrane region" description="Helical" evidence="7">
    <location>
        <begin position="451"/>
        <end position="468"/>
    </location>
</feature>
<feature type="transmembrane region" description="Helical" evidence="7">
    <location>
        <begin position="134"/>
        <end position="158"/>
    </location>
</feature>
<evidence type="ECO:0000256" key="5">
    <source>
        <dbReference type="ARBA" id="ARBA00022989"/>
    </source>
</evidence>
<sequence>MKKPAYKWIALTVTTIGSLMAAIDTTIVILALPNMLQDLHSDLVRMTWVIMGYLMVNTVFQLTFGRFADMFGRVRLYNLGFVIFTLGSVLCGFSASDTMLIGARVLQGAGGAMLSANSMAIITEVFPPEQRGQAMGINSITWGAGSVLGPVLGGFILAVASWRWIFLVNLPIGIIGTLAAYLLLHDIAPNPRGERFDLLGALLFCVGLICLLLGLMSSIGAGWFSPMVLSLFAVTIIAFVAFILWERHTPNPILDLHLFDNRVYAFSVAAATLQSLAMFAVNFLLIFYLQGVRGYDALSAAFLILPLPLFTSLISPFGGRWADHDRFKGATPASVGLVIQALALVVLIFLTPTTTYIILALALTLMGLGGALFWSPNTSTTMGAAPRTRLGVASATLNTMRNVGMICSFALALAVAASSMPPQLVNAVFLGTVGHLQASISRAFTDGMSHAFLASVLICVLAIIFSVVRESKHAQSTATIAPQVRSAASSVKQSDSPHD</sequence>
<evidence type="ECO:0000259" key="8">
    <source>
        <dbReference type="PROSITE" id="PS50850"/>
    </source>
</evidence>
<evidence type="ECO:0000313" key="9">
    <source>
        <dbReference type="EMBL" id="QBD83148.1"/>
    </source>
</evidence>
<dbReference type="GO" id="GO:0022857">
    <property type="term" value="F:transmembrane transporter activity"/>
    <property type="evidence" value="ECO:0007669"/>
    <property type="project" value="InterPro"/>
</dbReference>
<keyword evidence="4 7" id="KW-0812">Transmembrane</keyword>
<evidence type="ECO:0000256" key="1">
    <source>
        <dbReference type="ARBA" id="ARBA00004651"/>
    </source>
</evidence>
<dbReference type="PRINTS" id="PR01036">
    <property type="entry name" value="TCRTETB"/>
</dbReference>